<gene>
    <name evidence="6" type="ORF">H8S54_02475</name>
</gene>
<dbReference type="GO" id="GO:0043190">
    <property type="term" value="C:ATP-binding cassette (ABC) transporter complex"/>
    <property type="evidence" value="ECO:0007669"/>
    <property type="project" value="InterPro"/>
</dbReference>
<comment type="caution">
    <text evidence="6">The sequence shown here is derived from an EMBL/GenBank/DDBJ whole genome shotgun (WGS) entry which is preliminary data.</text>
</comment>
<dbReference type="SUPFAM" id="SSF53850">
    <property type="entry name" value="Periplasmic binding protein-like II"/>
    <property type="match status" value="1"/>
</dbReference>
<evidence type="ECO:0000256" key="2">
    <source>
        <dbReference type="ARBA" id="ARBA00022448"/>
    </source>
</evidence>
<dbReference type="RefSeq" id="WP_186900830.1">
    <property type="nucleotide sequence ID" value="NZ_JACOOT010000006.1"/>
</dbReference>
<evidence type="ECO:0000256" key="1">
    <source>
        <dbReference type="ARBA" id="ARBA00005695"/>
    </source>
</evidence>
<name>A0A8I0DQ13_9FIRM</name>
<dbReference type="PANTHER" id="PTHR30290">
    <property type="entry name" value="PERIPLASMIC BINDING COMPONENT OF ABC TRANSPORTER"/>
    <property type="match status" value="1"/>
</dbReference>
<dbReference type="InterPro" id="IPR000914">
    <property type="entry name" value="SBP_5_dom"/>
</dbReference>
<dbReference type="PANTHER" id="PTHR30290:SF9">
    <property type="entry name" value="OLIGOPEPTIDE-BINDING PROTEIN APPA"/>
    <property type="match status" value="1"/>
</dbReference>
<keyword evidence="2" id="KW-0813">Transport</keyword>
<dbReference type="EMBL" id="JACOOT010000006">
    <property type="protein sequence ID" value="MBC5650016.1"/>
    <property type="molecule type" value="Genomic_DNA"/>
</dbReference>
<accession>A0A8I0DQ13</accession>
<proteinExistence type="inferred from homology"/>
<dbReference type="GO" id="GO:1904680">
    <property type="term" value="F:peptide transmembrane transporter activity"/>
    <property type="evidence" value="ECO:0007669"/>
    <property type="project" value="TreeGrafter"/>
</dbReference>
<dbReference type="Proteomes" id="UP000652847">
    <property type="component" value="Unassembled WGS sequence"/>
</dbReference>
<feature type="domain" description="Solute-binding protein family 5" evidence="5">
    <location>
        <begin position="75"/>
        <end position="443"/>
    </location>
</feature>
<dbReference type="Gene3D" id="3.40.190.10">
    <property type="entry name" value="Periplasmic binding protein-like II"/>
    <property type="match status" value="1"/>
</dbReference>
<feature type="signal peptide" evidence="4">
    <location>
        <begin position="1"/>
        <end position="22"/>
    </location>
</feature>
<evidence type="ECO:0000256" key="4">
    <source>
        <dbReference type="SAM" id="SignalP"/>
    </source>
</evidence>
<dbReference type="GO" id="GO:0042597">
    <property type="term" value="C:periplasmic space"/>
    <property type="evidence" value="ECO:0007669"/>
    <property type="project" value="UniProtKB-ARBA"/>
</dbReference>
<keyword evidence="7" id="KW-1185">Reference proteome</keyword>
<dbReference type="Pfam" id="PF00496">
    <property type="entry name" value="SBP_bac_5"/>
    <property type="match status" value="1"/>
</dbReference>
<evidence type="ECO:0000313" key="6">
    <source>
        <dbReference type="EMBL" id="MBC5650016.1"/>
    </source>
</evidence>
<keyword evidence="3 4" id="KW-0732">Signal</keyword>
<feature type="chain" id="PRO_5038525518" evidence="4">
    <location>
        <begin position="23"/>
        <end position="526"/>
    </location>
</feature>
<dbReference type="GO" id="GO:0015833">
    <property type="term" value="P:peptide transport"/>
    <property type="evidence" value="ECO:0007669"/>
    <property type="project" value="TreeGrafter"/>
</dbReference>
<dbReference type="Gene3D" id="3.10.105.10">
    <property type="entry name" value="Dipeptide-binding Protein, Domain 3"/>
    <property type="match status" value="1"/>
</dbReference>
<organism evidence="6 7">
    <name type="scientific">Blautia segnis</name>
    <dbReference type="NCBI Taxonomy" id="2763030"/>
    <lineage>
        <taxon>Bacteria</taxon>
        <taxon>Bacillati</taxon>
        <taxon>Bacillota</taxon>
        <taxon>Clostridia</taxon>
        <taxon>Lachnospirales</taxon>
        <taxon>Lachnospiraceae</taxon>
        <taxon>Blautia</taxon>
    </lineage>
</organism>
<dbReference type="PIRSF" id="PIRSF002741">
    <property type="entry name" value="MppA"/>
    <property type="match status" value="1"/>
</dbReference>
<sequence>MKLNMKKAAALLLAGSMVAAYAVPAAAETEEKVVTAAMDQAWDTMMPLNTTSNYTRFICDQIYDRLTQTNADGTIEGRLAQSWTVNDASDAVTFKLHEDAVWSDGEPVTAEDVVFSYQMYSDPSVEAKSRYHLEYIAGVDESGAELSEDSIEVTADSEYEVTFKLKEAMYPDTFLQDIDTVFIIPKHVFEGKTAEEINAPDLWANPVGSGPFIYDSEINGERMEFTKNENYYLGAPNIDRLIIRVVPSANVLSGLMNGELDMIGFGSVLTDDWETAKSQDNLVTESIPTTSYSTLIFNTQKEYLTQEVRQALNMAINRDVLVNGLLMGEGTPIMTPIAPVSPYYNDKVQVQYDPEKAKEMLAEAGFPAGQTLKFFISSGSSITERCAALIVQDFANVGVNVEIEQMDFATLMSRMLDGEHDLGIIGSGGTLDPSESREMIYPGSSVNFCQLQDTELSDLIDKGNAELTFEARKPYFDEYQEKVVEKAAMGYLYTKNLLTAYNKSMKNLNVADFNGLNWSSWEWDKE</sequence>
<reference evidence="6 7" key="1">
    <citation type="submission" date="2020-08" db="EMBL/GenBank/DDBJ databases">
        <title>Genome public.</title>
        <authorList>
            <person name="Liu C."/>
            <person name="Sun Q."/>
        </authorList>
    </citation>
    <scope>NUCLEOTIDE SEQUENCE [LARGE SCALE GENOMIC DNA]</scope>
    <source>
        <strain evidence="6 7">BX17</strain>
    </source>
</reference>
<comment type="similarity">
    <text evidence="1">Belongs to the bacterial solute-binding protein 5 family.</text>
</comment>
<evidence type="ECO:0000256" key="3">
    <source>
        <dbReference type="ARBA" id="ARBA00022729"/>
    </source>
</evidence>
<dbReference type="CDD" id="cd08513">
    <property type="entry name" value="PBP2_thermophilic_Hb8_like"/>
    <property type="match status" value="1"/>
</dbReference>
<dbReference type="AlphaFoldDB" id="A0A8I0DQ13"/>
<evidence type="ECO:0000313" key="7">
    <source>
        <dbReference type="Proteomes" id="UP000652847"/>
    </source>
</evidence>
<dbReference type="InterPro" id="IPR030678">
    <property type="entry name" value="Peptide/Ni-bd"/>
</dbReference>
<dbReference type="InterPro" id="IPR039424">
    <property type="entry name" value="SBP_5"/>
</dbReference>
<protein>
    <submittedName>
        <fullName evidence="6">Peptide ABC transporter substrate-binding protein</fullName>
    </submittedName>
</protein>
<evidence type="ECO:0000259" key="5">
    <source>
        <dbReference type="Pfam" id="PF00496"/>
    </source>
</evidence>
<dbReference type="Gene3D" id="3.90.76.10">
    <property type="entry name" value="Dipeptide-binding Protein, Domain 1"/>
    <property type="match status" value="1"/>
</dbReference>